<keyword evidence="6 11" id="KW-0732">Signal</keyword>
<dbReference type="Proteomes" id="UP000004018">
    <property type="component" value="Unassembled WGS sequence"/>
</dbReference>
<evidence type="ECO:0000256" key="7">
    <source>
        <dbReference type="ARBA" id="ARBA00022927"/>
    </source>
</evidence>
<dbReference type="EMBL" id="AFIJ01000038">
    <property type="protein sequence ID" value="EGL39346.1"/>
    <property type="molecule type" value="Genomic_DNA"/>
</dbReference>
<dbReference type="InterPro" id="IPR005594">
    <property type="entry name" value="YadA_C"/>
</dbReference>
<feature type="chain" id="PRO_5046766773" evidence="11">
    <location>
        <begin position="24"/>
        <end position="469"/>
    </location>
</feature>
<keyword evidence="8" id="KW-0472">Membrane</keyword>
<keyword evidence="9" id="KW-0998">Cell outer membrane</keyword>
<dbReference type="Gene3D" id="2.60.40.4050">
    <property type="match status" value="1"/>
</dbReference>
<feature type="signal peptide" evidence="11">
    <location>
        <begin position="1"/>
        <end position="23"/>
    </location>
</feature>
<comment type="caution">
    <text evidence="14">The sequence shown here is derived from an EMBL/GenBank/DDBJ whole genome shotgun (WGS) entry which is preliminary data.</text>
</comment>
<dbReference type="InterPro" id="IPR008640">
    <property type="entry name" value="Adhesin_Head_dom"/>
</dbReference>
<evidence type="ECO:0000256" key="5">
    <source>
        <dbReference type="ARBA" id="ARBA00022692"/>
    </source>
</evidence>
<keyword evidence="7" id="KW-0653">Protein transport</keyword>
<dbReference type="InterPro" id="IPR011049">
    <property type="entry name" value="Serralysin-like_metalloprot_C"/>
</dbReference>
<keyword evidence="4" id="KW-1134">Transmembrane beta strand</keyword>
<feature type="domain" description="Trimeric autotransporter adhesin YadA-like head" evidence="13">
    <location>
        <begin position="283"/>
        <end position="306"/>
    </location>
</feature>
<keyword evidence="5" id="KW-0812">Transmembrane</keyword>
<dbReference type="SUPFAM" id="SSF54523">
    <property type="entry name" value="Pili subunits"/>
    <property type="match status" value="1"/>
</dbReference>
<evidence type="ECO:0000256" key="1">
    <source>
        <dbReference type="ARBA" id="ARBA00004241"/>
    </source>
</evidence>
<feature type="domain" description="Trimeric autotransporter adhesin YadA-like C-terminal membrane anchor" evidence="12">
    <location>
        <begin position="375"/>
        <end position="422"/>
    </location>
</feature>
<feature type="coiled-coil region" evidence="10">
    <location>
        <begin position="435"/>
        <end position="469"/>
    </location>
</feature>
<proteinExistence type="predicted"/>
<evidence type="ECO:0000256" key="9">
    <source>
        <dbReference type="ARBA" id="ARBA00023237"/>
    </source>
</evidence>
<dbReference type="Pfam" id="PF03895">
    <property type="entry name" value="YadA_anchor"/>
    <property type="match status" value="1"/>
</dbReference>
<evidence type="ECO:0000259" key="12">
    <source>
        <dbReference type="Pfam" id="PF03895"/>
    </source>
</evidence>
<dbReference type="Pfam" id="PF05658">
    <property type="entry name" value="YadA_head"/>
    <property type="match status" value="3"/>
</dbReference>
<evidence type="ECO:0000256" key="2">
    <source>
        <dbReference type="ARBA" id="ARBA00004442"/>
    </source>
</evidence>
<keyword evidence="15" id="KW-1185">Reference proteome</keyword>
<dbReference type="Gene3D" id="3.30.1300.30">
    <property type="entry name" value="GSPII I/J protein-like"/>
    <property type="match status" value="1"/>
</dbReference>
<gene>
    <name evidence="14" type="ORF">HMPREF1039_0861</name>
</gene>
<name>A0ABN0CZ61_9FIRM</name>
<protein>
    <submittedName>
        <fullName evidence="14">Hep/Hag repeat protein</fullName>
    </submittedName>
</protein>
<organism evidence="14 15">
    <name type="scientific">Megasphaera lornae</name>
    <dbReference type="NCBI Taxonomy" id="1000568"/>
    <lineage>
        <taxon>Bacteria</taxon>
        <taxon>Bacillati</taxon>
        <taxon>Bacillota</taxon>
        <taxon>Negativicutes</taxon>
        <taxon>Veillonellales</taxon>
        <taxon>Veillonellaceae</taxon>
        <taxon>Megasphaera</taxon>
    </lineage>
</organism>
<evidence type="ECO:0000256" key="4">
    <source>
        <dbReference type="ARBA" id="ARBA00022452"/>
    </source>
</evidence>
<dbReference type="SUPFAM" id="SSF101967">
    <property type="entry name" value="Adhesin YadA, collagen-binding domain"/>
    <property type="match status" value="1"/>
</dbReference>
<reference evidence="14 15" key="1">
    <citation type="submission" date="2011-04" db="EMBL/GenBank/DDBJ databases">
        <authorList>
            <person name="Harkins D.M."/>
            <person name="Madupu R."/>
            <person name="Durkin A.S."/>
            <person name="Torralba M."/>
            <person name="Methe B."/>
            <person name="Sutton G.G."/>
            <person name="Nelson K.E."/>
        </authorList>
    </citation>
    <scope>NUCLEOTIDE SEQUENCE [LARGE SCALE GENOMIC DNA]</scope>
    <source>
        <strain evidence="14 15">UPII 199-6</strain>
    </source>
</reference>
<dbReference type="InterPro" id="IPR045584">
    <property type="entry name" value="Pilin-like"/>
</dbReference>
<evidence type="ECO:0000256" key="10">
    <source>
        <dbReference type="SAM" id="Coils"/>
    </source>
</evidence>
<evidence type="ECO:0000313" key="14">
    <source>
        <dbReference type="EMBL" id="EGL39346.1"/>
    </source>
</evidence>
<evidence type="ECO:0000256" key="6">
    <source>
        <dbReference type="ARBA" id="ARBA00022729"/>
    </source>
</evidence>
<keyword evidence="3" id="KW-0813">Transport</keyword>
<feature type="domain" description="Trimeric autotransporter adhesin YadA-like head" evidence="13">
    <location>
        <begin position="143"/>
        <end position="165"/>
    </location>
</feature>
<accession>A0ABN0CZ61</accession>
<dbReference type="Gene3D" id="2.150.10.10">
    <property type="entry name" value="Serralysin-like metalloprotease, C-terminal"/>
    <property type="match status" value="1"/>
</dbReference>
<evidence type="ECO:0000256" key="8">
    <source>
        <dbReference type="ARBA" id="ARBA00023136"/>
    </source>
</evidence>
<evidence type="ECO:0000313" key="15">
    <source>
        <dbReference type="Proteomes" id="UP000004018"/>
    </source>
</evidence>
<keyword evidence="10" id="KW-0175">Coiled coil</keyword>
<comment type="subcellular location">
    <subcellularLocation>
        <location evidence="2">Cell outer membrane</location>
    </subcellularLocation>
    <subcellularLocation>
        <location evidence="1">Cell surface</location>
    </subcellularLocation>
</comment>
<feature type="domain" description="Trimeric autotransporter adhesin YadA-like head" evidence="13">
    <location>
        <begin position="197"/>
        <end position="220"/>
    </location>
</feature>
<evidence type="ECO:0000256" key="3">
    <source>
        <dbReference type="ARBA" id="ARBA00022448"/>
    </source>
</evidence>
<sequence>MKGKTTIAVLMAATMAVGGAVFAADNVKISDKATIVIGYPADKDGKTQPHGKPATKDTASIDAAAGASVLLDSHPVVKDEKHKTINEYEDLDWPYGVNEKGKRVGPSNLMAHLKPKDEAFDVARVAIHYTRTDYGLNAISSGNGTAIGADTVAFGKGAVAMGFNARTGVAFYDNHATKAERDAKAVVHDNMRIVGSENALALGSNSDAFGENSSAIGAGASTGWVEETKRAGAYDKNTPDAYKHVDEDTIATNKPIKYNGPLRGEDTEKAVTDQKTYRVHESKNALAIGAKSKVRADNSVALGVNSVALEDNTVSVGTATLQRRITNAADGRWEAGSHDVATTGQVYKEMGKTGAMAAALAGLHPMAQSQTGWEVSAAMGTYNGKSAVALGGFYHTNPNMMISLGAASAFSGHVTGNLGITYRVGAGNTGTEQDMSAVAQQIRALTQRVNALAAENQQLRQAVQQLSRR</sequence>
<evidence type="ECO:0000256" key="11">
    <source>
        <dbReference type="SAM" id="SignalP"/>
    </source>
</evidence>
<evidence type="ECO:0000259" key="13">
    <source>
        <dbReference type="Pfam" id="PF05658"/>
    </source>
</evidence>